<sequence>MLMFKQRTGDIMDRRGFFVTVEGGEGAGKTSAIGAIVQAAADLGGAVVSTREPGGIPIAEKIRELILDRSHTEMDSRTEALLYAAARRQHLTQRVIPALQSGQVVVCDRFIDSSLAYQGHARGLGMAEVLAVNAFAVEGWMPDLTLYMDVRPEVGLARIQADASRELNRLDLEKLEFHRKVREGYLQLLERYPERIVRIDAESDLPVVLEEIRRLVNQKLAGRV</sequence>
<organism evidence="13 14">
    <name type="scientific">Paenibacillus mucilaginosus (strain KNP414)</name>
    <dbReference type="NCBI Taxonomy" id="1036673"/>
    <lineage>
        <taxon>Bacteria</taxon>
        <taxon>Bacillati</taxon>
        <taxon>Bacillota</taxon>
        <taxon>Bacilli</taxon>
        <taxon>Bacillales</taxon>
        <taxon>Paenibacillaceae</taxon>
        <taxon>Paenibacillus</taxon>
    </lineage>
</organism>
<dbReference type="CDD" id="cd01672">
    <property type="entry name" value="TMPK"/>
    <property type="match status" value="1"/>
</dbReference>
<dbReference type="SUPFAM" id="SSF52540">
    <property type="entry name" value="P-loop containing nucleoside triphosphate hydrolases"/>
    <property type="match status" value="1"/>
</dbReference>
<dbReference type="GO" id="GO:0006227">
    <property type="term" value="P:dUDP biosynthetic process"/>
    <property type="evidence" value="ECO:0007669"/>
    <property type="project" value="TreeGrafter"/>
</dbReference>
<evidence type="ECO:0000256" key="4">
    <source>
        <dbReference type="ARBA" id="ARBA00022679"/>
    </source>
</evidence>
<name>F8FCM6_PAEMK</name>
<evidence type="ECO:0000256" key="2">
    <source>
        <dbReference type="ARBA" id="ARBA00012980"/>
    </source>
</evidence>
<keyword evidence="6 11" id="KW-0547">Nucleotide-binding</keyword>
<evidence type="ECO:0000256" key="11">
    <source>
        <dbReference type="HAMAP-Rule" id="MF_00165"/>
    </source>
</evidence>
<dbReference type="PROSITE" id="PS01331">
    <property type="entry name" value="THYMIDYLATE_KINASE"/>
    <property type="match status" value="1"/>
</dbReference>
<evidence type="ECO:0000259" key="12">
    <source>
        <dbReference type="Pfam" id="PF02223"/>
    </source>
</evidence>
<dbReference type="FunFam" id="3.40.50.300:FF:000225">
    <property type="entry name" value="Thymidylate kinase"/>
    <property type="match status" value="1"/>
</dbReference>
<dbReference type="KEGG" id="pms:KNP414_07627"/>
<dbReference type="HAMAP" id="MF_00165">
    <property type="entry name" value="Thymidylate_kinase"/>
    <property type="match status" value="1"/>
</dbReference>
<evidence type="ECO:0000313" key="13">
    <source>
        <dbReference type="EMBL" id="AEI46117.1"/>
    </source>
</evidence>
<dbReference type="InterPro" id="IPR018094">
    <property type="entry name" value="Thymidylate_kinase"/>
</dbReference>
<keyword evidence="4 11" id="KW-0808">Transferase</keyword>
<dbReference type="InterPro" id="IPR027417">
    <property type="entry name" value="P-loop_NTPase"/>
</dbReference>
<comment type="function">
    <text evidence="10 11">Phosphorylation of dTMP to form dTDP in both de novo and salvage pathways of dTTP synthesis.</text>
</comment>
<accession>F8FCM6</accession>
<reference evidence="14" key="1">
    <citation type="submission" date="2011-06" db="EMBL/GenBank/DDBJ databases">
        <title>Complete genome sequence of Paenibacillus mucilaginosus KNP414.</title>
        <authorList>
            <person name="Wang J."/>
            <person name="Hu S."/>
            <person name="Hu X."/>
            <person name="Zhang B."/>
            <person name="Dong D."/>
            <person name="Zhang S."/>
            <person name="Zhao K."/>
            <person name="Wu D."/>
        </authorList>
    </citation>
    <scope>NUCLEOTIDE SEQUENCE [LARGE SCALE GENOMIC DNA]</scope>
    <source>
        <strain evidence="14">KNP414</strain>
    </source>
</reference>
<dbReference type="InterPro" id="IPR018095">
    <property type="entry name" value="Thymidylate_kin_CS"/>
</dbReference>
<feature type="binding site" evidence="11">
    <location>
        <begin position="23"/>
        <end position="30"/>
    </location>
    <ligand>
        <name>ATP</name>
        <dbReference type="ChEBI" id="CHEBI:30616"/>
    </ligand>
</feature>
<gene>
    <name evidence="11 13" type="primary">tmk</name>
    <name evidence="13" type="ordered locus">KNP414_07627</name>
</gene>
<evidence type="ECO:0000256" key="8">
    <source>
        <dbReference type="ARBA" id="ARBA00022840"/>
    </source>
</evidence>
<dbReference type="InterPro" id="IPR039430">
    <property type="entry name" value="Thymidylate_kin-like_dom"/>
</dbReference>
<dbReference type="EMBL" id="CP002869">
    <property type="protein sequence ID" value="AEI46117.1"/>
    <property type="molecule type" value="Genomic_DNA"/>
</dbReference>
<dbReference type="PATRIC" id="fig|1036673.3.peg.7115"/>
<dbReference type="AlphaFoldDB" id="F8FCM6"/>
<dbReference type="GO" id="GO:0005829">
    <property type="term" value="C:cytosol"/>
    <property type="evidence" value="ECO:0007669"/>
    <property type="project" value="TreeGrafter"/>
</dbReference>
<dbReference type="GO" id="GO:0005524">
    <property type="term" value="F:ATP binding"/>
    <property type="evidence" value="ECO:0007669"/>
    <property type="project" value="UniProtKB-UniRule"/>
</dbReference>
<evidence type="ECO:0000256" key="1">
    <source>
        <dbReference type="ARBA" id="ARBA00009776"/>
    </source>
</evidence>
<dbReference type="HOGENOM" id="CLU_049131_0_2_9"/>
<dbReference type="PANTHER" id="PTHR10344:SF4">
    <property type="entry name" value="UMP-CMP KINASE 2, MITOCHONDRIAL"/>
    <property type="match status" value="1"/>
</dbReference>
<evidence type="ECO:0000256" key="10">
    <source>
        <dbReference type="ARBA" id="ARBA00057735"/>
    </source>
</evidence>
<keyword evidence="5 11" id="KW-0545">Nucleotide biosynthesis</keyword>
<keyword evidence="7 11" id="KW-0418">Kinase</keyword>
<dbReference type="GO" id="GO:0004798">
    <property type="term" value="F:dTMP kinase activity"/>
    <property type="evidence" value="ECO:0007669"/>
    <property type="project" value="UniProtKB-UniRule"/>
</dbReference>
<dbReference type="EC" id="2.7.4.9" evidence="2 11"/>
<dbReference type="Pfam" id="PF02223">
    <property type="entry name" value="Thymidylate_kin"/>
    <property type="match status" value="1"/>
</dbReference>
<evidence type="ECO:0000256" key="7">
    <source>
        <dbReference type="ARBA" id="ARBA00022777"/>
    </source>
</evidence>
<dbReference type="GO" id="GO:0006235">
    <property type="term" value="P:dTTP biosynthetic process"/>
    <property type="evidence" value="ECO:0007669"/>
    <property type="project" value="UniProtKB-UniRule"/>
</dbReference>
<dbReference type="NCBIfam" id="TIGR00041">
    <property type="entry name" value="DTMP_kinase"/>
    <property type="match status" value="1"/>
</dbReference>
<comment type="similarity">
    <text evidence="1 11">Belongs to the thymidylate kinase family.</text>
</comment>
<evidence type="ECO:0000256" key="3">
    <source>
        <dbReference type="ARBA" id="ARBA00017144"/>
    </source>
</evidence>
<dbReference type="Proteomes" id="UP000006620">
    <property type="component" value="Chromosome"/>
</dbReference>
<dbReference type="GO" id="GO:0006233">
    <property type="term" value="P:dTDP biosynthetic process"/>
    <property type="evidence" value="ECO:0007669"/>
    <property type="project" value="InterPro"/>
</dbReference>
<protein>
    <recommendedName>
        <fullName evidence="3 11">Thymidylate kinase</fullName>
        <ecNumber evidence="2 11">2.7.4.9</ecNumber>
    </recommendedName>
    <alternativeName>
        <fullName evidence="11">dTMP kinase</fullName>
    </alternativeName>
</protein>
<comment type="catalytic activity">
    <reaction evidence="9 11">
        <text>dTMP + ATP = dTDP + ADP</text>
        <dbReference type="Rhea" id="RHEA:13517"/>
        <dbReference type="ChEBI" id="CHEBI:30616"/>
        <dbReference type="ChEBI" id="CHEBI:58369"/>
        <dbReference type="ChEBI" id="CHEBI:63528"/>
        <dbReference type="ChEBI" id="CHEBI:456216"/>
        <dbReference type="EC" id="2.7.4.9"/>
    </reaction>
</comment>
<dbReference type="PANTHER" id="PTHR10344">
    <property type="entry name" value="THYMIDYLATE KINASE"/>
    <property type="match status" value="1"/>
</dbReference>
<feature type="domain" description="Thymidylate kinase-like" evidence="12">
    <location>
        <begin position="21"/>
        <end position="212"/>
    </location>
</feature>
<dbReference type="Gene3D" id="3.40.50.300">
    <property type="entry name" value="P-loop containing nucleotide triphosphate hydrolases"/>
    <property type="match status" value="1"/>
</dbReference>
<keyword evidence="8 11" id="KW-0067">ATP-binding</keyword>
<evidence type="ECO:0000313" key="14">
    <source>
        <dbReference type="Proteomes" id="UP000006620"/>
    </source>
</evidence>
<reference evidence="13 14" key="2">
    <citation type="journal article" date="2013" name="Genome Announc.">
        <title>Genome Sequence of Growth-Improving Paenibacillus mucilaginosus Strain KNP414.</title>
        <authorList>
            <person name="Lu J.J."/>
            <person name="Wang J.F."/>
            <person name="Hu X.F."/>
        </authorList>
    </citation>
    <scope>NUCLEOTIDE SEQUENCE [LARGE SCALE GENOMIC DNA]</scope>
    <source>
        <strain evidence="13 14">KNP414</strain>
    </source>
</reference>
<evidence type="ECO:0000256" key="9">
    <source>
        <dbReference type="ARBA" id="ARBA00048743"/>
    </source>
</evidence>
<evidence type="ECO:0000256" key="6">
    <source>
        <dbReference type="ARBA" id="ARBA00022741"/>
    </source>
</evidence>
<proteinExistence type="inferred from homology"/>
<evidence type="ECO:0000256" key="5">
    <source>
        <dbReference type="ARBA" id="ARBA00022727"/>
    </source>
</evidence>